<gene>
    <name evidence="8" type="ORF">LEP1GSC081_1570</name>
</gene>
<evidence type="ECO:0000256" key="4">
    <source>
        <dbReference type="ARBA" id="ARBA00022692"/>
    </source>
</evidence>
<accession>A0A0E2B1D3</accession>
<proteinExistence type="inferred from homology"/>
<evidence type="ECO:0000256" key="3">
    <source>
        <dbReference type="ARBA" id="ARBA00022448"/>
    </source>
</evidence>
<dbReference type="NCBIfam" id="TIGR00056">
    <property type="entry name" value="MlaE family lipid ABC transporter permease subunit"/>
    <property type="match status" value="1"/>
</dbReference>
<keyword evidence="3" id="KW-0813">Transport</keyword>
<feature type="transmembrane region" description="Helical" evidence="7">
    <location>
        <begin position="243"/>
        <end position="262"/>
    </location>
</feature>
<keyword evidence="4 7" id="KW-0812">Transmembrane</keyword>
<comment type="caution">
    <text evidence="8">The sequence shown here is derived from an EMBL/GenBank/DDBJ whole genome shotgun (WGS) entry which is preliminary data.</text>
</comment>
<dbReference type="Pfam" id="PF02405">
    <property type="entry name" value="MlaE"/>
    <property type="match status" value="1"/>
</dbReference>
<feature type="transmembrane region" description="Helical" evidence="7">
    <location>
        <begin position="49"/>
        <end position="71"/>
    </location>
</feature>
<dbReference type="GO" id="GO:0005548">
    <property type="term" value="F:phospholipid transporter activity"/>
    <property type="evidence" value="ECO:0007669"/>
    <property type="project" value="TreeGrafter"/>
</dbReference>
<comment type="subcellular location">
    <subcellularLocation>
        <location evidence="1">Membrane</location>
        <topology evidence="1">Multi-pass membrane protein</topology>
    </subcellularLocation>
</comment>
<feature type="transmembrane region" description="Helical" evidence="7">
    <location>
        <begin position="17"/>
        <end position="37"/>
    </location>
</feature>
<dbReference type="EMBL" id="AHMY02000051">
    <property type="protein sequence ID" value="EKO14570.1"/>
    <property type="molecule type" value="Genomic_DNA"/>
</dbReference>
<feature type="transmembrane region" description="Helical" evidence="7">
    <location>
        <begin position="149"/>
        <end position="177"/>
    </location>
</feature>
<dbReference type="InterPro" id="IPR030802">
    <property type="entry name" value="Permease_MalE"/>
</dbReference>
<evidence type="ECO:0000256" key="7">
    <source>
        <dbReference type="RuleBase" id="RU362044"/>
    </source>
</evidence>
<feature type="transmembrane region" description="Helical" evidence="7">
    <location>
        <begin position="203"/>
        <end position="222"/>
    </location>
</feature>
<reference evidence="8 9" key="1">
    <citation type="submission" date="2012-10" db="EMBL/GenBank/DDBJ databases">
        <authorList>
            <person name="Harkins D.M."/>
            <person name="Durkin A.S."/>
            <person name="Brinkac L.M."/>
            <person name="Selengut J.D."/>
            <person name="Sanka R."/>
            <person name="DePew J."/>
            <person name="Purushe J."/>
            <person name="Peacock S.J."/>
            <person name="Thaipadungpanit J."/>
            <person name="Wuthiekanun V.W."/>
            <person name="Day N.P."/>
            <person name="Vinetz J.M."/>
            <person name="Sutton G.G."/>
            <person name="Nelson W.C."/>
            <person name="Fouts D.E."/>
        </authorList>
    </citation>
    <scope>NUCLEOTIDE SEQUENCE [LARGE SCALE GENOMIC DNA]</scope>
    <source>
        <strain evidence="8 9">H1</strain>
    </source>
</reference>
<dbReference type="GO" id="GO:0043190">
    <property type="term" value="C:ATP-binding cassette (ABC) transporter complex"/>
    <property type="evidence" value="ECO:0007669"/>
    <property type="project" value="InterPro"/>
</dbReference>
<comment type="similarity">
    <text evidence="2 7">Belongs to the MlaE permease family.</text>
</comment>
<dbReference type="PANTHER" id="PTHR30188:SF4">
    <property type="entry name" value="PROTEIN TRIGALACTOSYLDIACYLGLYCEROL 1, CHLOROPLASTIC"/>
    <property type="match status" value="1"/>
</dbReference>
<keyword evidence="5 7" id="KW-1133">Transmembrane helix</keyword>
<dbReference type="AlphaFoldDB" id="A0A0E2B1D3"/>
<evidence type="ECO:0000256" key="1">
    <source>
        <dbReference type="ARBA" id="ARBA00004141"/>
    </source>
</evidence>
<protein>
    <submittedName>
        <fullName evidence="8">Putative membrane protein</fullName>
    </submittedName>
</protein>
<evidence type="ECO:0000313" key="9">
    <source>
        <dbReference type="Proteomes" id="UP000006253"/>
    </source>
</evidence>
<evidence type="ECO:0000313" key="8">
    <source>
        <dbReference type="EMBL" id="EKO14570.1"/>
    </source>
</evidence>
<dbReference type="Proteomes" id="UP000006253">
    <property type="component" value="Unassembled WGS sequence"/>
</dbReference>
<feature type="transmembrane region" description="Helical" evidence="7">
    <location>
        <begin position="100"/>
        <end position="119"/>
    </location>
</feature>
<evidence type="ECO:0000256" key="2">
    <source>
        <dbReference type="ARBA" id="ARBA00007556"/>
    </source>
</evidence>
<evidence type="ECO:0000256" key="5">
    <source>
        <dbReference type="ARBA" id="ARBA00022989"/>
    </source>
</evidence>
<evidence type="ECO:0000256" key="6">
    <source>
        <dbReference type="ARBA" id="ARBA00023136"/>
    </source>
</evidence>
<dbReference type="InterPro" id="IPR003453">
    <property type="entry name" value="ABC_MlaE_roteobac"/>
</dbReference>
<name>A0A0E2B1D3_9LEPT</name>
<sequence>MVYQNMTEPIKEKLTEFFYASGFTILLVYESILNLPYSFFKRKEILDQMYITGVGSISVVSIVAVFTGMIMSLNTGLGLKDFGAEGQIGLLMTITLTREMSPFMTALILAASIGSAMAAEIGTMKVSEEVDALEVMSIDPVRYLIFPRILGFSVMVPVLCVYSTALGILGGAIVGYFQLGIDYFTYFRDVFDRIASIPGLKDLYVGILKGFIFGIIVSAISCSHGLRTSGGAIGVGRATRESVVASFLMVIFTGYMITALFYRD</sequence>
<organism evidence="8 9">
    <name type="scientific">Leptospira kirschneri str. H1</name>
    <dbReference type="NCBI Taxonomy" id="1049966"/>
    <lineage>
        <taxon>Bacteria</taxon>
        <taxon>Pseudomonadati</taxon>
        <taxon>Spirochaetota</taxon>
        <taxon>Spirochaetia</taxon>
        <taxon>Leptospirales</taxon>
        <taxon>Leptospiraceae</taxon>
        <taxon>Leptospira</taxon>
    </lineage>
</organism>
<keyword evidence="6 7" id="KW-0472">Membrane</keyword>
<dbReference type="PANTHER" id="PTHR30188">
    <property type="entry name" value="ABC TRANSPORTER PERMEASE PROTEIN-RELATED"/>
    <property type="match status" value="1"/>
</dbReference>